<evidence type="ECO:0000256" key="5">
    <source>
        <dbReference type="ARBA" id="ARBA00022692"/>
    </source>
</evidence>
<dbReference type="AlphaFoldDB" id="A0A7W7MRX0"/>
<keyword evidence="2" id="KW-1003">Cell membrane</keyword>
<organism evidence="10 11">
    <name type="scientific">Actinoplanes digitatis</name>
    <dbReference type="NCBI Taxonomy" id="1868"/>
    <lineage>
        <taxon>Bacteria</taxon>
        <taxon>Bacillati</taxon>
        <taxon>Actinomycetota</taxon>
        <taxon>Actinomycetes</taxon>
        <taxon>Micromonosporales</taxon>
        <taxon>Micromonosporaceae</taxon>
        <taxon>Actinoplanes</taxon>
    </lineage>
</organism>
<sequence>MSSGSPQWTDDPARPPIAWLPLGAVASATAVLLVIFSGRYGYHRDELYYVVAGRHLAWGYDDQPPLVPALARLTDVLSGGSLVALRSPTALAVAATVLLVGLLTRELGGDRWAQLLAATLWATSGVVLVSGHLLSTTPFDILCWAAIALLVTRWVRTRDDRLLPALGPVVGLGLLAKNLPLLFVAALAGAILISGPRELLRRPALWIAAAVAAAIWAPNLWWQATHDWPQLTMAGVIREDADFGGRIGLVPAQFLIMSPPLALIWVPGLWRLLRNPQARPYRFLGLAFLLVLGLVLVTGGREYYPAGAFPALMAAGAIAAVGWARRASFGLRRALLVALVAVNAVTTVAIALPVYPVRWYPDTIQAAINDDAGETIGWPELVDTVAGVYSSLPLSERATTVIITQNYGEAGAIDRYGPAFELPAPYSGHLNFWRWGPPPDTATGPAIFVGGWTAESLAPYCGSASVAARVDNAYGVDNEEQGTPIWLCRDLRGPWSQQWVRLRRFG</sequence>
<dbReference type="GO" id="GO:0009103">
    <property type="term" value="P:lipopolysaccharide biosynthetic process"/>
    <property type="evidence" value="ECO:0007669"/>
    <property type="project" value="UniProtKB-ARBA"/>
</dbReference>
<dbReference type="InterPro" id="IPR038731">
    <property type="entry name" value="RgtA/B/C-like"/>
</dbReference>
<feature type="domain" description="Glycosyltransferase RgtA/B/C/D-like" evidence="9">
    <location>
        <begin position="62"/>
        <end position="222"/>
    </location>
</feature>
<evidence type="ECO:0000313" key="11">
    <source>
        <dbReference type="Proteomes" id="UP000578112"/>
    </source>
</evidence>
<feature type="transmembrane region" description="Helical" evidence="8">
    <location>
        <begin position="141"/>
        <end position="157"/>
    </location>
</feature>
<dbReference type="GO" id="GO:0005886">
    <property type="term" value="C:plasma membrane"/>
    <property type="evidence" value="ECO:0007669"/>
    <property type="project" value="UniProtKB-SubCell"/>
</dbReference>
<evidence type="ECO:0000256" key="2">
    <source>
        <dbReference type="ARBA" id="ARBA00022475"/>
    </source>
</evidence>
<evidence type="ECO:0000256" key="7">
    <source>
        <dbReference type="ARBA" id="ARBA00023136"/>
    </source>
</evidence>
<dbReference type="Pfam" id="PF13231">
    <property type="entry name" value="PMT_2"/>
    <property type="match status" value="1"/>
</dbReference>
<feature type="transmembrane region" description="Helical" evidence="8">
    <location>
        <begin position="204"/>
        <end position="222"/>
    </location>
</feature>
<evidence type="ECO:0000256" key="3">
    <source>
        <dbReference type="ARBA" id="ARBA00022676"/>
    </source>
</evidence>
<feature type="transmembrane region" description="Helical" evidence="8">
    <location>
        <begin position="335"/>
        <end position="355"/>
    </location>
</feature>
<feature type="transmembrane region" description="Helical" evidence="8">
    <location>
        <begin position="169"/>
        <end position="192"/>
    </location>
</feature>
<dbReference type="Proteomes" id="UP000578112">
    <property type="component" value="Unassembled WGS sequence"/>
</dbReference>
<feature type="transmembrane region" description="Helical" evidence="8">
    <location>
        <begin position="115"/>
        <end position="134"/>
    </location>
</feature>
<feature type="transmembrane region" description="Helical" evidence="8">
    <location>
        <begin position="82"/>
        <end position="103"/>
    </location>
</feature>
<gene>
    <name evidence="10" type="ORF">BJ971_005277</name>
</gene>
<feature type="transmembrane region" description="Helical" evidence="8">
    <location>
        <begin position="252"/>
        <end position="273"/>
    </location>
</feature>
<proteinExistence type="predicted"/>
<evidence type="ECO:0000313" key="10">
    <source>
        <dbReference type="EMBL" id="MBB4764721.1"/>
    </source>
</evidence>
<name>A0A7W7MRX0_9ACTN</name>
<dbReference type="EMBL" id="JACHNH010000001">
    <property type="protein sequence ID" value="MBB4764721.1"/>
    <property type="molecule type" value="Genomic_DNA"/>
</dbReference>
<comment type="caution">
    <text evidence="10">The sequence shown here is derived from an EMBL/GenBank/DDBJ whole genome shotgun (WGS) entry which is preliminary data.</text>
</comment>
<evidence type="ECO:0000256" key="4">
    <source>
        <dbReference type="ARBA" id="ARBA00022679"/>
    </source>
</evidence>
<dbReference type="GO" id="GO:0016763">
    <property type="term" value="F:pentosyltransferase activity"/>
    <property type="evidence" value="ECO:0007669"/>
    <property type="project" value="TreeGrafter"/>
</dbReference>
<keyword evidence="5 8" id="KW-0812">Transmembrane</keyword>
<accession>A0A7W7MRX0</accession>
<evidence type="ECO:0000259" key="9">
    <source>
        <dbReference type="Pfam" id="PF13231"/>
    </source>
</evidence>
<keyword evidence="6 8" id="KW-1133">Transmembrane helix</keyword>
<dbReference type="RefSeq" id="WP_184995879.1">
    <property type="nucleotide sequence ID" value="NZ_BOMK01000003.1"/>
</dbReference>
<dbReference type="PANTHER" id="PTHR33908:SF11">
    <property type="entry name" value="MEMBRANE PROTEIN"/>
    <property type="match status" value="1"/>
</dbReference>
<protein>
    <submittedName>
        <fullName evidence="10">4-amino-4-deoxy-L-arabinose transferase-like glycosyltransferase</fullName>
    </submittedName>
</protein>
<feature type="transmembrane region" description="Helical" evidence="8">
    <location>
        <begin position="17"/>
        <end position="36"/>
    </location>
</feature>
<comment type="subcellular location">
    <subcellularLocation>
        <location evidence="1">Cell membrane</location>
        <topology evidence="1">Multi-pass membrane protein</topology>
    </subcellularLocation>
</comment>
<dbReference type="InterPro" id="IPR050297">
    <property type="entry name" value="LipidA_mod_glycosyltrf_83"/>
</dbReference>
<reference evidence="10 11" key="1">
    <citation type="submission" date="2020-08" db="EMBL/GenBank/DDBJ databases">
        <title>Sequencing the genomes of 1000 actinobacteria strains.</title>
        <authorList>
            <person name="Klenk H.-P."/>
        </authorList>
    </citation>
    <scope>NUCLEOTIDE SEQUENCE [LARGE SCALE GENOMIC DNA]</scope>
    <source>
        <strain evidence="10 11">DSM 43149</strain>
    </source>
</reference>
<evidence type="ECO:0000256" key="6">
    <source>
        <dbReference type="ARBA" id="ARBA00022989"/>
    </source>
</evidence>
<evidence type="ECO:0000256" key="1">
    <source>
        <dbReference type="ARBA" id="ARBA00004651"/>
    </source>
</evidence>
<keyword evidence="4 10" id="KW-0808">Transferase</keyword>
<feature type="transmembrane region" description="Helical" evidence="8">
    <location>
        <begin position="303"/>
        <end position="323"/>
    </location>
</feature>
<keyword evidence="3" id="KW-0328">Glycosyltransferase</keyword>
<dbReference type="PANTHER" id="PTHR33908">
    <property type="entry name" value="MANNOSYLTRANSFERASE YKCB-RELATED"/>
    <property type="match status" value="1"/>
</dbReference>
<keyword evidence="11" id="KW-1185">Reference proteome</keyword>
<feature type="transmembrane region" description="Helical" evidence="8">
    <location>
        <begin position="280"/>
        <end position="297"/>
    </location>
</feature>
<evidence type="ECO:0000256" key="8">
    <source>
        <dbReference type="SAM" id="Phobius"/>
    </source>
</evidence>
<keyword evidence="7 8" id="KW-0472">Membrane</keyword>